<protein>
    <submittedName>
        <fullName evidence="3">Uncharacterized protein</fullName>
    </submittedName>
</protein>
<gene>
    <name evidence="3" type="ORF">HNR61_003559</name>
</gene>
<evidence type="ECO:0000256" key="2">
    <source>
        <dbReference type="SAM" id="Phobius"/>
    </source>
</evidence>
<dbReference type="Proteomes" id="UP000572680">
    <property type="component" value="Unassembled WGS sequence"/>
</dbReference>
<evidence type="ECO:0000256" key="1">
    <source>
        <dbReference type="SAM" id="MobiDB-lite"/>
    </source>
</evidence>
<feature type="compositionally biased region" description="Polar residues" evidence="1">
    <location>
        <begin position="230"/>
        <end position="246"/>
    </location>
</feature>
<dbReference type="RefSeq" id="WP_182844224.1">
    <property type="nucleotide sequence ID" value="NZ_BAAALP010000014.1"/>
</dbReference>
<name>A0A7W3LPJ5_ACTNM</name>
<proteinExistence type="predicted"/>
<feature type="compositionally biased region" description="Basic and acidic residues" evidence="1">
    <location>
        <begin position="299"/>
        <end position="316"/>
    </location>
</feature>
<feature type="transmembrane region" description="Helical" evidence="2">
    <location>
        <begin position="168"/>
        <end position="187"/>
    </location>
</feature>
<feature type="region of interest" description="Disordered" evidence="1">
    <location>
        <begin position="194"/>
        <end position="316"/>
    </location>
</feature>
<feature type="compositionally biased region" description="Low complexity" evidence="1">
    <location>
        <begin position="253"/>
        <end position="276"/>
    </location>
</feature>
<keyword evidence="2" id="KW-0812">Transmembrane</keyword>
<sequence length="316" mass="32128">MQRKLPELSTTQLIASGAATAAAAVGASYLGVYGTIIGAAFMSVVSTAGTAVAKHYLDQGREQIRERAHLGEAAEREEAARAAGERATDPDPTRTLVWPADLAGDPNATRLDPPAGGDPNATRLDGVPPETAVAGQVASGVAEGAVRRASWSAAAGATLDWARERWKVLVLSSAAVFALVIGGITVYESFTGAPIGNDRDQGNTLSHVFGGGSGERRTPDPVPTHERTGRSGQPSTAPTDAPTTRPGTGGNDGTQSPSTGRPTTRPTEQPTGRPTTSPSPTPSPSGSQGGQTPEGGQDGTDRDRPARGDRPAGDGG</sequence>
<feature type="region of interest" description="Disordered" evidence="1">
    <location>
        <begin position="71"/>
        <end position="128"/>
    </location>
</feature>
<organism evidence="3 4">
    <name type="scientific">Actinomadura namibiensis</name>
    <dbReference type="NCBI Taxonomy" id="182080"/>
    <lineage>
        <taxon>Bacteria</taxon>
        <taxon>Bacillati</taxon>
        <taxon>Actinomycetota</taxon>
        <taxon>Actinomycetes</taxon>
        <taxon>Streptosporangiales</taxon>
        <taxon>Thermomonosporaceae</taxon>
        <taxon>Actinomadura</taxon>
    </lineage>
</organism>
<feature type="transmembrane region" description="Helical" evidence="2">
    <location>
        <begin position="33"/>
        <end position="57"/>
    </location>
</feature>
<dbReference type="AlphaFoldDB" id="A0A7W3LPJ5"/>
<evidence type="ECO:0000313" key="3">
    <source>
        <dbReference type="EMBL" id="MBA8951919.1"/>
    </source>
</evidence>
<reference evidence="3 4" key="1">
    <citation type="submission" date="2020-08" db="EMBL/GenBank/DDBJ databases">
        <title>Genomic Encyclopedia of Type Strains, Phase IV (KMG-IV): sequencing the most valuable type-strain genomes for metagenomic binning, comparative biology and taxonomic classification.</title>
        <authorList>
            <person name="Goeker M."/>
        </authorList>
    </citation>
    <scope>NUCLEOTIDE SEQUENCE [LARGE SCALE GENOMIC DNA]</scope>
    <source>
        <strain evidence="3 4">DSM 44197</strain>
    </source>
</reference>
<comment type="caution">
    <text evidence="3">The sequence shown here is derived from an EMBL/GenBank/DDBJ whole genome shotgun (WGS) entry which is preliminary data.</text>
</comment>
<keyword evidence="4" id="KW-1185">Reference proteome</keyword>
<keyword evidence="2" id="KW-0472">Membrane</keyword>
<evidence type="ECO:0000313" key="4">
    <source>
        <dbReference type="Proteomes" id="UP000572680"/>
    </source>
</evidence>
<dbReference type="EMBL" id="JACJIA010000004">
    <property type="protein sequence ID" value="MBA8951919.1"/>
    <property type="molecule type" value="Genomic_DNA"/>
</dbReference>
<accession>A0A7W3LPJ5</accession>
<feature type="compositionally biased region" description="Basic and acidic residues" evidence="1">
    <location>
        <begin position="214"/>
        <end position="229"/>
    </location>
</feature>
<feature type="compositionally biased region" description="Gly residues" evidence="1">
    <location>
        <begin position="287"/>
        <end position="298"/>
    </location>
</feature>
<keyword evidence="2" id="KW-1133">Transmembrane helix</keyword>
<feature type="compositionally biased region" description="Basic and acidic residues" evidence="1">
    <location>
        <begin position="71"/>
        <end position="92"/>
    </location>
</feature>